<accession>A0ABU1YI89</accession>
<proteinExistence type="predicted"/>
<dbReference type="Proteomes" id="UP001180453">
    <property type="component" value="Unassembled WGS sequence"/>
</dbReference>
<reference evidence="1 2" key="1">
    <citation type="submission" date="2023-07" db="EMBL/GenBank/DDBJ databases">
        <title>Sorghum-associated microbial communities from plants grown in Nebraska, USA.</title>
        <authorList>
            <person name="Schachtman D."/>
        </authorList>
    </citation>
    <scope>NUCLEOTIDE SEQUENCE [LARGE SCALE GENOMIC DNA]</scope>
    <source>
        <strain evidence="1 2">BE314</strain>
    </source>
</reference>
<keyword evidence="2" id="KW-1185">Reference proteome</keyword>
<comment type="caution">
    <text evidence="1">The sequence shown here is derived from an EMBL/GenBank/DDBJ whole genome shotgun (WGS) entry which is preliminary data.</text>
</comment>
<sequence>MAALIGAMAISRGVVRTGEALANEVLKQVREQIEKLAE</sequence>
<organism evidence="1 2">
    <name type="scientific">Roseateles saccharophilus</name>
    <name type="common">Pseudomonas saccharophila</name>
    <dbReference type="NCBI Taxonomy" id="304"/>
    <lineage>
        <taxon>Bacteria</taxon>
        <taxon>Pseudomonadati</taxon>
        <taxon>Pseudomonadota</taxon>
        <taxon>Betaproteobacteria</taxon>
        <taxon>Burkholderiales</taxon>
        <taxon>Sphaerotilaceae</taxon>
        <taxon>Roseateles</taxon>
    </lineage>
</organism>
<evidence type="ECO:0000313" key="2">
    <source>
        <dbReference type="Proteomes" id="UP001180453"/>
    </source>
</evidence>
<gene>
    <name evidence="1" type="ORF">J2X20_001190</name>
</gene>
<name>A0ABU1YI89_ROSSA</name>
<protein>
    <submittedName>
        <fullName evidence="1">Uncharacterized protein</fullName>
    </submittedName>
</protein>
<evidence type="ECO:0000313" key="1">
    <source>
        <dbReference type="EMBL" id="MDR7268561.1"/>
    </source>
</evidence>
<dbReference type="EMBL" id="JAVDXU010000001">
    <property type="protein sequence ID" value="MDR7268561.1"/>
    <property type="molecule type" value="Genomic_DNA"/>
</dbReference>